<evidence type="ECO:0000256" key="4">
    <source>
        <dbReference type="ARBA" id="ARBA00023172"/>
    </source>
</evidence>
<comment type="similarity">
    <text evidence="1">Belongs to the 'phage' integrase family.</text>
</comment>
<dbReference type="InterPro" id="IPR044068">
    <property type="entry name" value="CB"/>
</dbReference>
<evidence type="ECO:0008006" key="9">
    <source>
        <dbReference type="Google" id="ProtNLM"/>
    </source>
</evidence>
<evidence type="ECO:0000256" key="5">
    <source>
        <dbReference type="PROSITE-ProRule" id="PRU01248"/>
    </source>
</evidence>
<dbReference type="SUPFAM" id="SSF56349">
    <property type="entry name" value="DNA breaking-rejoining enzymes"/>
    <property type="match status" value="1"/>
</dbReference>
<dbReference type="InterPro" id="IPR035386">
    <property type="entry name" value="Arm-DNA-bind_5"/>
</dbReference>
<dbReference type="Gene3D" id="1.10.150.130">
    <property type="match status" value="1"/>
</dbReference>
<dbReference type="InterPro" id="IPR013762">
    <property type="entry name" value="Integrase-like_cat_sf"/>
</dbReference>
<evidence type="ECO:0000256" key="1">
    <source>
        <dbReference type="ARBA" id="ARBA00008857"/>
    </source>
</evidence>
<organism evidence="8">
    <name type="scientific">uncultured Dysgonomonas sp</name>
    <dbReference type="NCBI Taxonomy" id="206096"/>
    <lineage>
        <taxon>Bacteria</taxon>
        <taxon>Pseudomonadati</taxon>
        <taxon>Bacteroidota</taxon>
        <taxon>Bacteroidia</taxon>
        <taxon>Bacteroidales</taxon>
        <taxon>Dysgonomonadaceae</taxon>
        <taxon>Dysgonomonas</taxon>
        <taxon>environmental samples</taxon>
    </lineage>
</organism>
<protein>
    <recommendedName>
        <fullName evidence="9">Tyr recombinase domain-containing protein</fullName>
    </recommendedName>
</protein>
<dbReference type="InterPro" id="IPR011010">
    <property type="entry name" value="DNA_brk_join_enz"/>
</dbReference>
<gene>
    <name evidence="8" type="ORF">KL86DYS2_11832</name>
</gene>
<proteinExistence type="inferred from homology"/>
<accession>A0A212JLQ5</accession>
<name>A0A212JLQ5_9BACT</name>
<dbReference type="PANTHER" id="PTHR30349:SF64">
    <property type="entry name" value="PROPHAGE INTEGRASE INTD-RELATED"/>
    <property type="match status" value="1"/>
</dbReference>
<dbReference type="InterPro" id="IPR025269">
    <property type="entry name" value="SAM-like_dom"/>
</dbReference>
<evidence type="ECO:0000259" key="6">
    <source>
        <dbReference type="PROSITE" id="PS51898"/>
    </source>
</evidence>
<dbReference type="CDD" id="cd01185">
    <property type="entry name" value="INTN1_C_like"/>
    <property type="match status" value="1"/>
</dbReference>
<keyword evidence="2" id="KW-0229">DNA integration</keyword>
<feature type="domain" description="Tyr recombinase" evidence="6">
    <location>
        <begin position="211"/>
        <end position="396"/>
    </location>
</feature>
<dbReference type="Pfam" id="PF13102">
    <property type="entry name" value="Phage_int_SAM_5"/>
    <property type="match status" value="1"/>
</dbReference>
<evidence type="ECO:0000256" key="2">
    <source>
        <dbReference type="ARBA" id="ARBA00022908"/>
    </source>
</evidence>
<dbReference type="Pfam" id="PF00589">
    <property type="entry name" value="Phage_integrase"/>
    <property type="match status" value="1"/>
</dbReference>
<dbReference type="InterPro" id="IPR050090">
    <property type="entry name" value="Tyrosine_recombinase_XerCD"/>
</dbReference>
<dbReference type="GO" id="GO:0003677">
    <property type="term" value="F:DNA binding"/>
    <property type="evidence" value="ECO:0007669"/>
    <property type="project" value="UniProtKB-UniRule"/>
</dbReference>
<evidence type="ECO:0000259" key="7">
    <source>
        <dbReference type="PROSITE" id="PS51900"/>
    </source>
</evidence>
<reference evidence="8" key="1">
    <citation type="submission" date="2016-04" db="EMBL/GenBank/DDBJ databases">
        <authorList>
            <person name="Evans L.H."/>
            <person name="Alamgir A."/>
            <person name="Owens N."/>
            <person name="Weber N.D."/>
            <person name="Virtaneva K."/>
            <person name="Barbian K."/>
            <person name="Babar A."/>
            <person name="Rosenke K."/>
        </authorList>
    </citation>
    <scope>NUCLEOTIDE SEQUENCE</scope>
    <source>
        <strain evidence="8">86-2</strain>
    </source>
</reference>
<dbReference type="InterPro" id="IPR010998">
    <property type="entry name" value="Integrase_recombinase_N"/>
</dbReference>
<evidence type="ECO:0000256" key="3">
    <source>
        <dbReference type="ARBA" id="ARBA00023125"/>
    </source>
</evidence>
<dbReference type="PROSITE" id="PS51898">
    <property type="entry name" value="TYR_RECOMBINASE"/>
    <property type="match status" value="1"/>
</dbReference>
<dbReference type="RefSeq" id="WP_296949313.1">
    <property type="nucleotide sequence ID" value="NZ_LT599021.1"/>
</dbReference>
<evidence type="ECO:0000313" key="8">
    <source>
        <dbReference type="EMBL" id="SBW00341.1"/>
    </source>
</evidence>
<dbReference type="PROSITE" id="PS51900">
    <property type="entry name" value="CB"/>
    <property type="match status" value="1"/>
</dbReference>
<dbReference type="GO" id="GO:0015074">
    <property type="term" value="P:DNA integration"/>
    <property type="evidence" value="ECO:0007669"/>
    <property type="project" value="UniProtKB-KW"/>
</dbReference>
<dbReference type="AlphaFoldDB" id="A0A212JLQ5"/>
<keyword evidence="3 5" id="KW-0238">DNA-binding</keyword>
<feature type="domain" description="Core-binding (CB)" evidence="7">
    <location>
        <begin position="108"/>
        <end position="187"/>
    </location>
</feature>
<dbReference type="Gene3D" id="1.10.443.10">
    <property type="entry name" value="Intergrase catalytic core"/>
    <property type="match status" value="1"/>
</dbReference>
<keyword evidence="4" id="KW-0233">DNA recombination</keyword>
<dbReference type="EMBL" id="FLUL01000001">
    <property type="protein sequence ID" value="SBW00341.1"/>
    <property type="molecule type" value="Genomic_DNA"/>
</dbReference>
<dbReference type="PANTHER" id="PTHR30349">
    <property type="entry name" value="PHAGE INTEGRASE-RELATED"/>
    <property type="match status" value="1"/>
</dbReference>
<dbReference type="Pfam" id="PF17293">
    <property type="entry name" value="Arm-DNA-bind_5"/>
    <property type="match status" value="1"/>
</dbReference>
<dbReference type="InterPro" id="IPR002104">
    <property type="entry name" value="Integrase_catalytic"/>
</dbReference>
<dbReference type="GO" id="GO:0006310">
    <property type="term" value="P:DNA recombination"/>
    <property type="evidence" value="ECO:0007669"/>
    <property type="project" value="UniProtKB-KW"/>
</dbReference>
<sequence>MSCTVNVLCYKSKTLLNGEHPLMVCISKESKRKYLSLGVSILPQHWDAEKNRPKRNCPNKDLIQKLINEKIILYTEHILELNATGREFTIANLIDKVNGVSNKCTVQQLFDIHIVELRQQGRLKYASTFKELNNSLIEFNHHLDILFSDIDSAWLKNYEAWLRRRGLAENSIGVRFRTFRAIYNRAIEDNIVKQEYYPFRSFKVAKLHTETIKRAITKGEIEKIISYQSDNKYTRIAIDLFYFSYLCAGINFKDIAYLTRNNIVDNRLIYTRKKTKKLIKVPLQAKVLNIIKKYEGEADMYLFPILSKIHETDIQQANRLHKVMAKINKNLKIIGKELKLPISLTTYVARHTYATVLKRSGVNTSIISESLGHSSEKVTQIYLDSFENSQIDEAMKNLL</sequence>